<comment type="similarity">
    <text evidence="3">Belongs to the DHNA family.</text>
</comment>
<dbReference type="GO" id="GO:0046656">
    <property type="term" value="P:folic acid biosynthetic process"/>
    <property type="evidence" value="ECO:0007669"/>
    <property type="project" value="UniProtKB-KW"/>
</dbReference>
<dbReference type="SMART" id="SM00905">
    <property type="entry name" value="FolB"/>
    <property type="match status" value="1"/>
</dbReference>
<keyword evidence="10" id="KW-1185">Reference proteome</keyword>
<dbReference type="PANTHER" id="PTHR42844:SF1">
    <property type="entry name" value="DIHYDRONEOPTERIN ALDOLASE 1-RELATED"/>
    <property type="match status" value="1"/>
</dbReference>
<evidence type="ECO:0000256" key="1">
    <source>
        <dbReference type="ARBA" id="ARBA00001353"/>
    </source>
</evidence>
<keyword evidence="5" id="KW-0289">Folate biosynthesis</keyword>
<comment type="catalytic activity">
    <reaction evidence="1">
        <text>7,8-dihydroneopterin = 6-hydroxymethyl-7,8-dihydropterin + glycolaldehyde</text>
        <dbReference type="Rhea" id="RHEA:10540"/>
        <dbReference type="ChEBI" id="CHEBI:17001"/>
        <dbReference type="ChEBI" id="CHEBI:17071"/>
        <dbReference type="ChEBI" id="CHEBI:44841"/>
        <dbReference type="EC" id="4.1.2.25"/>
    </reaction>
</comment>
<comment type="pathway">
    <text evidence="2">Cofactor biosynthesis; tetrahydrofolate biosynthesis; 2-amino-4-hydroxy-6-hydroxymethyl-7,8-dihydropteridine diphosphate from 7,8-dihydroneopterin triphosphate: step 3/4.</text>
</comment>
<evidence type="ECO:0000256" key="4">
    <source>
        <dbReference type="ARBA" id="ARBA00013043"/>
    </source>
</evidence>
<dbReference type="GO" id="GO:0005737">
    <property type="term" value="C:cytoplasm"/>
    <property type="evidence" value="ECO:0007669"/>
    <property type="project" value="TreeGrafter"/>
</dbReference>
<dbReference type="InterPro" id="IPR006156">
    <property type="entry name" value="Dihydroneopterin_aldolase"/>
</dbReference>
<dbReference type="EMBL" id="CP061038">
    <property type="protein sequence ID" value="QNQ10890.1"/>
    <property type="molecule type" value="Genomic_DNA"/>
</dbReference>
<dbReference type="PANTHER" id="PTHR42844">
    <property type="entry name" value="DIHYDRONEOPTERIN ALDOLASE 1-RELATED"/>
    <property type="match status" value="1"/>
</dbReference>
<organism evidence="9 10">
    <name type="scientific">Sphingomonas alpina</name>
    <dbReference type="NCBI Taxonomy" id="653931"/>
    <lineage>
        <taxon>Bacteria</taxon>
        <taxon>Pseudomonadati</taxon>
        <taxon>Pseudomonadota</taxon>
        <taxon>Alphaproteobacteria</taxon>
        <taxon>Sphingomonadales</taxon>
        <taxon>Sphingomonadaceae</taxon>
        <taxon>Sphingomonas</taxon>
    </lineage>
</organism>
<name>A0A7H0LMI7_9SPHN</name>
<evidence type="ECO:0000256" key="7">
    <source>
        <dbReference type="ARBA" id="ARBA00032903"/>
    </source>
</evidence>
<dbReference type="InterPro" id="IPR043133">
    <property type="entry name" value="GTP-CH-I_C/QueF"/>
</dbReference>
<evidence type="ECO:0000256" key="2">
    <source>
        <dbReference type="ARBA" id="ARBA00005013"/>
    </source>
</evidence>
<protein>
    <recommendedName>
        <fullName evidence="4">dihydroneopterin aldolase</fullName>
        <ecNumber evidence="4">4.1.2.25</ecNumber>
    </recommendedName>
    <alternativeName>
        <fullName evidence="7">7,8-dihydroneopterin aldolase</fullName>
    </alternativeName>
</protein>
<dbReference type="GO" id="GO:0004150">
    <property type="term" value="F:dihydroneopterin aldolase activity"/>
    <property type="evidence" value="ECO:0007669"/>
    <property type="project" value="UniProtKB-EC"/>
</dbReference>
<proteinExistence type="inferred from homology"/>
<evidence type="ECO:0000313" key="9">
    <source>
        <dbReference type="EMBL" id="QNQ10890.1"/>
    </source>
</evidence>
<dbReference type="InterPro" id="IPR006157">
    <property type="entry name" value="FolB_dom"/>
</dbReference>
<keyword evidence="6" id="KW-0456">Lyase</keyword>
<evidence type="ECO:0000259" key="8">
    <source>
        <dbReference type="SMART" id="SM00905"/>
    </source>
</evidence>
<dbReference type="Proteomes" id="UP000516148">
    <property type="component" value="Chromosome"/>
</dbReference>
<sequence>MAKGTRFATILDGLEVTMGLGIHPEELAAPQRVILNVRIEVDYPAPPAEDRIEAVLDYDFIRTGIRELVAGRHFNLQETLCEAVAALCLRDDRVCEVTVRSSKPDIYPDAAVGCEIVRGRG</sequence>
<reference evidence="9 10" key="1">
    <citation type="submission" date="2020-09" db="EMBL/GenBank/DDBJ databases">
        <title>Sphingomonas sp., a new species isolated from pork steak.</title>
        <authorList>
            <person name="Heidler von Heilborn D."/>
        </authorList>
    </citation>
    <scope>NUCLEOTIDE SEQUENCE [LARGE SCALE GENOMIC DNA]</scope>
    <source>
        <strain evidence="10">S8-3T</strain>
    </source>
</reference>
<accession>A0A7H0LMI7</accession>
<feature type="domain" description="Dihydroneopterin aldolase/epimerase" evidence="8">
    <location>
        <begin position="9"/>
        <end position="118"/>
    </location>
</feature>
<dbReference type="AlphaFoldDB" id="A0A7H0LMI7"/>
<evidence type="ECO:0000256" key="3">
    <source>
        <dbReference type="ARBA" id="ARBA00005708"/>
    </source>
</evidence>
<dbReference type="KEGG" id="spap:H3Z74_06825"/>
<dbReference type="EC" id="4.1.2.25" evidence="4"/>
<evidence type="ECO:0000256" key="5">
    <source>
        <dbReference type="ARBA" id="ARBA00022909"/>
    </source>
</evidence>
<dbReference type="RefSeq" id="WP_187763180.1">
    <property type="nucleotide sequence ID" value="NZ_CP061038.1"/>
</dbReference>
<gene>
    <name evidence="9" type="ORF">H3Z74_06825</name>
</gene>
<dbReference type="SUPFAM" id="SSF55620">
    <property type="entry name" value="Tetrahydrobiopterin biosynthesis enzymes-like"/>
    <property type="match status" value="1"/>
</dbReference>
<dbReference type="Pfam" id="PF02152">
    <property type="entry name" value="FolB"/>
    <property type="match status" value="1"/>
</dbReference>
<evidence type="ECO:0000256" key="6">
    <source>
        <dbReference type="ARBA" id="ARBA00023239"/>
    </source>
</evidence>
<dbReference type="Gene3D" id="3.30.1130.10">
    <property type="match status" value="1"/>
</dbReference>
<evidence type="ECO:0000313" key="10">
    <source>
        <dbReference type="Proteomes" id="UP000516148"/>
    </source>
</evidence>